<dbReference type="InParanoid" id="A0A0C3N637"/>
<accession>A0A0C3N637</accession>
<evidence type="ECO:0008006" key="4">
    <source>
        <dbReference type="Google" id="ProtNLM"/>
    </source>
</evidence>
<dbReference type="AlphaFoldDB" id="A0A0C3N637"/>
<evidence type="ECO:0000313" key="3">
    <source>
        <dbReference type="Proteomes" id="UP000054217"/>
    </source>
</evidence>
<evidence type="ECO:0000256" key="1">
    <source>
        <dbReference type="SAM" id="MobiDB-lite"/>
    </source>
</evidence>
<dbReference type="InterPro" id="IPR011990">
    <property type="entry name" value="TPR-like_helical_dom_sf"/>
</dbReference>
<dbReference type="Gene3D" id="1.25.40.10">
    <property type="entry name" value="Tetratricopeptide repeat domain"/>
    <property type="match status" value="1"/>
</dbReference>
<dbReference type="SUPFAM" id="SSF48452">
    <property type="entry name" value="TPR-like"/>
    <property type="match status" value="1"/>
</dbReference>
<organism evidence="2 3">
    <name type="scientific">Pisolithus tinctorius Marx 270</name>
    <dbReference type="NCBI Taxonomy" id="870435"/>
    <lineage>
        <taxon>Eukaryota</taxon>
        <taxon>Fungi</taxon>
        <taxon>Dikarya</taxon>
        <taxon>Basidiomycota</taxon>
        <taxon>Agaricomycotina</taxon>
        <taxon>Agaricomycetes</taxon>
        <taxon>Agaricomycetidae</taxon>
        <taxon>Boletales</taxon>
        <taxon>Sclerodermatineae</taxon>
        <taxon>Pisolithaceae</taxon>
        <taxon>Pisolithus</taxon>
    </lineage>
</organism>
<reference evidence="2 3" key="1">
    <citation type="submission" date="2014-04" db="EMBL/GenBank/DDBJ databases">
        <authorList>
            <consortium name="DOE Joint Genome Institute"/>
            <person name="Kuo A."/>
            <person name="Kohler A."/>
            <person name="Costa M.D."/>
            <person name="Nagy L.G."/>
            <person name="Floudas D."/>
            <person name="Copeland A."/>
            <person name="Barry K.W."/>
            <person name="Cichocki N."/>
            <person name="Veneault-Fourrey C."/>
            <person name="LaButti K."/>
            <person name="Lindquist E.A."/>
            <person name="Lipzen A."/>
            <person name="Lundell T."/>
            <person name="Morin E."/>
            <person name="Murat C."/>
            <person name="Sun H."/>
            <person name="Tunlid A."/>
            <person name="Henrissat B."/>
            <person name="Grigoriev I.V."/>
            <person name="Hibbett D.S."/>
            <person name="Martin F."/>
            <person name="Nordberg H.P."/>
            <person name="Cantor M.N."/>
            <person name="Hua S.X."/>
        </authorList>
    </citation>
    <scope>NUCLEOTIDE SEQUENCE [LARGE SCALE GENOMIC DNA]</scope>
    <source>
        <strain evidence="2 3">Marx 270</strain>
    </source>
</reference>
<dbReference type="InterPro" id="IPR019734">
    <property type="entry name" value="TPR_rpt"/>
</dbReference>
<feature type="region of interest" description="Disordered" evidence="1">
    <location>
        <begin position="1"/>
        <end position="31"/>
    </location>
</feature>
<dbReference type="SMART" id="SM00028">
    <property type="entry name" value="TPR"/>
    <property type="match status" value="4"/>
</dbReference>
<keyword evidence="3" id="KW-1185">Reference proteome</keyword>
<gene>
    <name evidence="2" type="ORF">M404DRAFT_1006716</name>
</gene>
<dbReference type="OrthoDB" id="423576at2759"/>
<feature type="compositionally biased region" description="Low complexity" evidence="1">
    <location>
        <begin position="10"/>
        <end position="25"/>
    </location>
</feature>
<evidence type="ECO:0000313" key="2">
    <source>
        <dbReference type="EMBL" id="KIN96539.1"/>
    </source>
</evidence>
<dbReference type="HOGENOM" id="CLU_005780_0_0_1"/>
<protein>
    <recommendedName>
        <fullName evidence="4">Heterokaryon incompatibility domain-containing protein</fullName>
    </recommendedName>
</protein>
<proteinExistence type="predicted"/>
<name>A0A0C3N637_PISTI</name>
<dbReference type="Proteomes" id="UP000054217">
    <property type="component" value="Unassembled WGS sequence"/>
</dbReference>
<dbReference type="EMBL" id="KN832044">
    <property type="protein sequence ID" value="KIN96539.1"/>
    <property type="molecule type" value="Genomic_DNA"/>
</dbReference>
<sequence>MALEEAPGHSSESSSLSRPPSRTLSNNTVLPQAPALIEDTRPDNADAHIAVSVETTDKIDHVIEIDGDKSGGGSISRSALHRVFRGVVVATRAPDNVAAPIFRWILSCGGKAESDQDSDDAAGALAPNEWCNTAAMDLAHEDSRQLARVAIGVAFLREKSRRSQHTTAADLAWVWGLVHGAITHPMTTGPRFSASRSSQGFLAVSLCSLLKDNKIDELYRFHVWLPDGQRSNSDFAVHSHQSYARSWILAGEGRDFRYTFVPVINRADATHAMYEVKWSDNKNTSTNYKTHQISSTVLNTKEFGRITKTHGPSVHTRDMSYVVPSLHFHSTEVAPDTLHATLFVFDSQRGFAKFAPVLGPVDLVSSTQLRDPAGVTPAALANMVDTMRSWEKLMEEGQQHSERAEWEHALRAFNKALNLCESVPGFPNPARYKHQVSGQLGNTNRRFGRYEQARDILEKALEEMGPESSERIEFCGELGVVYRHMNRFEDAKRAFEDQYNTAKRLRNERAQCRAVGNLGMVNYQLAGQSRGPLLDVAIEQLTERVTSVRRLKAALDTRSSDPNQRRLFNTFTTWEMVGLSRLSLCYTARGEGKQAIKAASEGIELTRNSADPTRQEALKQFNPPSGCTPAIALCKEPSEEHRSYLTELVDVGADMDAIDEQGYKALDYAVFNGDSAMETLVLAGLRRQLDGDVKKEVARRQDEARLRKGYRVLFQEKLRPVLLSSSNNKNALQDLRRVYADALATDTEKARLFDALKFVRFSDFLGFGKIPRSSDKLPGTGDPLVQLYRSNVQNDGQPGDTADVVIFFSYRWINKGSGTARDTPDDSSNMQYDRMVNAIENFLLLHPSVDKERLGIWVDHACVDQDNPAPGVAALPMIIAQCNALISLVDDAYHTRAWCSVEVMMVQTLRKSYNLHMWYEHVLSDSGGGILREGPMDLEIVMMSKELTYEEDRPKVMFLERQSKLLG</sequence>
<reference evidence="3" key="2">
    <citation type="submission" date="2015-01" db="EMBL/GenBank/DDBJ databases">
        <title>Evolutionary Origins and Diversification of the Mycorrhizal Mutualists.</title>
        <authorList>
            <consortium name="DOE Joint Genome Institute"/>
            <consortium name="Mycorrhizal Genomics Consortium"/>
            <person name="Kohler A."/>
            <person name="Kuo A."/>
            <person name="Nagy L.G."/>
            <person name="Floudas D."/>
            <person name="Copeland A."/>
            <person name="Barry K.W."/>
            <person name="Cichocki N."/>
            <person name="Veneault-Fourrey C."/>
            <person name="LaButti K."/>
            <person name="Lindquist E.A."/>
            <person name="Lipzen A."/>
            <person name="Lundell T."/>
            <person name="Morin E."/>
            <person name="Murat C."/>
            <person name="Riley R."/>
            <person name="Ohm R."/>
            <person name="Sun H."/>
            <person name="Tunlid A."/>
            <person name="Henrissat B."/>
            <person name="Grigoriev I.V."/>
            <person name="Hibbett D.S."/>
            <person name="Martin F."/>
        </authorList>
    </citation>
    <scope>NUCLEOTIDE SEQUENCE [LARGE SCALE GENOMIC DNA]</scope>
    <source>
        <strain evidence="3">Marx 270</strain>
    </source>
</reference>